<comment type="subcellular location">
    <subcellularLocation>
        <location evidence="2">Golgi apparatus membrane</location>
        <topology evidence="2">Single-pass type II membrane protein</topology>
    </subcellularLocation>
    <subcellularLocation>
        <location evidence="12">Golgi apparatus</location>
        <location evidence="12">Golgi stack membrane</location>
    </subcellularLocation>
</comment>
<evidence type="ECO:0000313" key="15">
    <source>
        <dbReference type="EMBL" id="BBJ45291.1"/>
    </source>
</evidence>
<gene>
    <name evidence="15" type="ORF">SSPO_080090</name>
</gene>
<protein>
    <submittedName>
        <fullName evidence="15">Epimerase</fullName>
    </submittedName>
</protein>
<accession>A0A499V702</accession>
<proteinExistence type="predicted"/>
<evidence type="ECO:0000313" key="16">
    <source>
        <dbReference type="Proteomes" id="UP000463951"/>
    </source>
</evidence>
<dbReference type="Gene3D" id="3.40.50.720">
    <property type="entry name" value="NAD(P)-binding Rossmann-like Domain"/>
    <property type="match status" value="1"/>
</dbReference>
<organism evidence="15 16">
    <name type="scientific">Streptomyces antimycoticus</name>
    <dbReference type="NCBI Taxonomy" id="68175"/>
    <lineage>
        <taxon>Bacteria</taxon>
        <taxon>Bacillati</taxon>
        <taxon>Actinomycetota</taxon>
        <taxon>Actinomycetes</taxon>
        <taxon>Kitasatosporales</taxon>
        <taxon>Streptomycetaceae</taxon>
        <taxon>Streptomyces</taxon>
        <taxon>Streptomyces violaceusniger group</taxon>
    </lineage>
</organism>
<evidence type="ECO:0000256" key="8">
    <source>
        <dbReference type="ARBA" id="ARBA00023034"/>
    </source>
</evidence>
<keyword evidence="5" id="KW-0735">Signal-anchor</keyword>
<dbReference type="AlphaFoldDB" id="A0A499V702"/>
<dbReference type="Pfam" id="PF01370">
    <property type="entry name" value="Epimerase"/>
    <property type="match status" value="1"/>
</dbReference>
<evidence type="ECO:0000256" key="2">
    <source>
        <dbReference type="ARBA" id="ARBA00004323"/>
    </source>
</evidence>
<feature type="transmembrane region" description="Helical" evidence="13">
    <location>
        <begin position="20"/>
        <end position="39"/>
    </location>
</feature>
<dbReference type="GO" id="GO:0048040">
    <property type="term" value="F:UDP-glucuronate decarboxylase activity"/>
    <property type="evidence" value="ECO:0007669"/>
    <property type="project" value="TreeGrafter"/>
</dbReference>
<evidence type="ECO:0000256" key="3">
    <source>
        <dbReference type="ARBA" id="ARBA00022692"/>
    </source>
</evidence>
<evidence type="ECO:0000259" key="14">
    <source>
        <dbReference type="Pfam" id="PF01370"/>
    </source>
</evidence>
<evidence type="ECO:0000256" key="9">
    <source>
        <dbReference type="ARBA" id="ARBA00023136"/>
    </source>
</evidence>
<dbReference type="GO" id="GO:0005737">
    <property type="term" value="C:cytoplasm"/>
    <property type="evidence" value="ECO:0007669"/>
    <property type="project" value="TreeGrafter"/>
</dbReference>
<keyword evidence="10" id="KW-0325">Glycoprotein</keyword>
<dbReference type="FunFam" id="3.40.50.720:FF:000065">
    <property type="entry name" value="UDP-glucuronic acid decarboxylase 1"/>
    <property type="match status" value="1"/>
</dbReference>
<feature type="domain" description="NAD-dependent epimerase/dehydratase" evidence="14">
    <location>
        <begin position="67"/>
        <end position="301"/>
    </location>
</feature>
<keyword evidence="7" id="KW-0520">NAD</keyword>
<dbReference type="PANTHER" id="PTHR43078">
    <property type="entry name" value="UDP-GLUCURONIC ACID DECARBOXYLASE-RELATED"/>
    <property type="match status" value="1"/>
</dbReference>
<dbReference type="InterPro" id="IPR036291">
    <property type="entry name" value="NAD(P)-bd_dom_sf"/>
</dbReference>
<dbReference type="PANTHER" id="PTHR43078:SF6">
    <property type="entry name" value="UDP-GLUCURONIC ACID DECARBOXYLASE 1"/>
    <property type="match status" value="1"/>
</dbReference>
<keyword evidence="4" id="KW-0210">Decarboxylase</keyword>
<name>A0A499V702_9ACTN</name>
<keyword evidence="9 13" id="KW-0472">Membrane</keyword>
<evidence type="ECO:0000256" key="1">
    <source>
        <dbReference type="ARBA" id="ARBA00001911"/>
    </source>
</evidence>
<sequence length="374" mass="39887">MSGAGGKVVDRTIGMSRDGWYVGHFLITPFAYGYPRILIREGKGKGRDMVMAPSDSAAPARSWVHAVVTGGAGFVGSHLCSALLAQGAAVTCVDDFCTGTPENVAHLTGRPGFSLRRADVTEPFDVGRPVDLVLHFASPASPADYLRLPLHTLETGSLGTRNALTLARRHGARFVLASTSEAYGDPQQHPQNERYWGNVNPVGPRSVYDEAKRFGEALATAEAGSNGTDTGIVRLFNTYGPRMRGHDGRAVPTFIRQALTGEPLTVTGEGTQTRSLAYIDDTVRGILAMAASDLRGPVNIGNADEITMLDLARKIIELAGSSSTIEYIGRPTDDPAVRCPDITLARGKLQWAPAVSADEGLARTIEWFRAQAAA</sequence>
<evidence type="ECO:0000256" key="6">
    <source>
        <dbReference type="ARBA" id="ARBA00022989"/>
    </source>
</evidence>
<evidence type="ECO:0000256" key="13">
    <source>
        <dbReference type="SAM" id="Phobius"/>
    </source>
</evidence>
<reference evidence="15 16" key="1">
    <citation type="journal article" date="2020" name="Int. J. Syst. Evol. Microbiol.">
        <title>Reclassification of Streptomyces castelarensis and Streptomyces sporoclivatus as later heterotypic synonyms of Streptomyces antimycoticus.</title>
        <authorList>
            <person name="Komaki H."/>
            <person name="Tamura T."/>
        </authorList>
    </citation>
    <scope>NUCLEOTIDE SEQUENCE [LARGE SCALE GENOMIC DNA]</scope>
    <source>
        <strain evidence="15 16">NBRC 100767</strain>
    </source>
</reference>
<dbReference type="Proteomes" id="UP000463951">
    <property type="component" value="Chromosome"/>
</dbReference>
<evidence type="ECO:0000256" key="10">
    <source>
        <dbReference type="ARBA" id="ARBA00023180"/>
    </source>
</evidence>
<keyword evidence="11" id="KW-0456">Lyase</keyword>
<comment type="cofactor">
    <cofactor evidence="1">
        <name>NAD(+)</name>
        <dbReference type="ChEBI" id="CHEBI:57540"/>
    </cofactor>
</comment>
<dbReference type="GO" id="GO:0042732">
    <property type="term" value="P:D-xylose metabolic process"/>
    <property type="evidence" value="ECO:0007669"/>
    <property type="project" value="InterPro"/>
</dbReference>
<evidence type="ECO:0000256" key="11">
    <source>
        <dbReference type="ARBA" id="ARBA00023239"/>
    </source>
</evidence>
<dbReference type="GO" id="GO:0070403">
    <property type="term" value="F:NAD+ binding"/>
    <property type="evidence" value="ECO:0007669"/>
    <property type="project" value="InterPro"/>
</dbReference>
<evidence type="ECO:0000256" key="5">
    <source>
        <dbReference type="ARBA" id="ARBA00022968"/>
    </source>
</evidence>
<dbReference type="EMBL" id="AP019620">
    <property type="protein sequence ID" value="BBJ45291.1"/>
    <property type="molecule type" value="Genomic_DNA"/>
</dbReference>
<keyword evidence="8" id="KW-0333">Golgi apparatus</keyword>
<evidence type="ECO:0000256" key="4">
    <source>
        <dbReference type="ARBA" id="ARBA00022793"/>
    </source>
</evidence>
<dbReference type="SUPFAM" id="SSF51735">
    <property type="entry name" value="NAD(P)-binding Rossmann-fold domains"/>
    <property type="match status" value="1"/>
</dbReference>
<keyword evidence="3 13" id="KW-0812">Transmembrane</keyword>
<keyword evidence="6 13" id="KW-1133">Transmembrane helix</keyword>
<dbReference type="InterPro" id="IPR044516">
    <property type="entry name" value="UXS-like"/>
</dbReference>
<evidence type="ECO:0000256" key="7">
    <source>
        <dbReference type="ARBA" id="ARBA00023027"/>
    </source>
</evidence>
<dbReference type="InterPro" id="IPR001509">
    <property type="entry name" value="Epimerase_deHydtase"/>
</dbReference>
<dbReference type="Gene3D" id="3.90.25.10">
    <property type="entry name" value="UDP-galactose 4-epimerase, domain 1"/>
    <property type="match status" value="1"/>
</dbReference>
<evidence type="ECO:0000256" key="12">
    <source>
        <dbReference type="ARBA" id="ARBA00037859"/>
    </source>
</evidence>